<reference evidence="6 7" key="1">
    <citation type="submission" date="2016-10" db="EMBL/GenBank/DDBJ databases">
        <authorList>
            <person name="de Groot N.N."/>
        </authorList>
    </citation>
    <scope>NUCLEOTIDE SEQUENCE [LARGE SCALE GENOMIC DNA]</scope>
    <source>
        <strain evidence="6 7">DSM 2784</strain>
    </source>
</reference>
<dbReference type="InterPro" id="IPR013249">
    <property type="entry name" value="RNA_pol_sigma70_r4_t2"/>
</dbReference>
<evidence type="ECO:0000259" key="5">
    <source>
        <dbReference type="Pfam" id="PF08281"/>
    </source>
</evidence>
<dbReference type="GO" id="GO:0016987">
    <property type="term" value="F:sigma factor activity"/>
    <property type="evidence" value="ECO:0007669"/>
    <property type="project" value="UniProtKB-KW"/>
</dbReference>
<feature type="domain" description="RNA polymerase sigma factor 70 region 4 type 2" evidence="5">
    <location>
        <begin position="146"/>
        <end position="197"/>
    </location>
</feature>
<dbReference type="InterPro" id="IPR013324">
    <property type="entry name" value="RNA_pol_sigma_r3/r4-like"/>
</dbReference>
<protein>
    <submittedName>
        <fullName evidence="6">RNA polymerase sigma-70 factor, ECF subfamily</fullName>
    </submittedName>
</protein>
<dbReference type="SUPFAM" id="SSF88659">
    <property type="entry name" value="Sigma3 and sigma4 domains of RNA polymerase sigma factors"/>
    <property type="match status" value="1"/>
</dbReference>
<evidence type="ECO:0000256" key="4">
    <source>
        <dbReference type="ARBA" id="ARBA00023163"/>
    </source>
</evidence>
<dbReference type="PANTHER" id="PTHR43133">
    <property type="entry name" value="RNA POLYMERASE ECF-TYPE SIGMA FACTO"/>
    <property type="match status" value="1"/>
</dbReference>
<dbReference type="InterPro" id="IPR013325">
    <property type="entry name" value="RNA_pol_sigma_r2"/>
</dbReference>
<dbReference type="STRING" id="1120920.SAMN03080599_01215"/>
<name>A0A1G5RWB0_9FIRM</name>
<dbReference type="Gene3D" id="1.10.1740.10">
    <property type="match status" value="1"/>
</dbReference>
<evidence type="ECO:0000256" key="1">
    <source>
        <dbReference type="ARBA" id="ARBA00010641"/>
    </source>
</evidence>
<dbReference type="GO" id="GO:0006352">
    <property type="term" value="P:DNA-templated transcription initiation"/>
    <property type="evidence" value="ECO:0007669"/>
    <property type="project" value="InterPro"/>
</dbReference>
<keyword evidence="7" id="KW-1185">Reference proteome</keyword>
<proteinExistence type="inferred from homology"/>
<keyword evidence="3" id="KW-0731">Sigma factor</keyword>
<dbReference type="NCBIfam" id="TIGR02937">
    <property type="entry name" value="sigma70-ECF"/>
    <property type="match status" value="1"/>
</dbReference>
<dbReference type="EMBL" id="FMWL01000004">
    <property type="protein sequence ID" value="SCZ78336.1"/>
    <property type="molecule type" value="Genomic_DNA"/>
</dbReference>
<dbReference type="RefSeq" id="WP_092590002.1">
    <property type="nucleotide sequence ID" value="NZ_FMWL01000004.1"/>
</dbReference>
<dbReference type="AlphaFoldDB" id="A0A1G5RWB0"/>
<accession>A0A1G5RWB0</accession>
<sequence length="220" mass="25535">MENFLRQRNNQRGAPDPRQGVKDLLADFVKTHDEMIRKLSYKLTLDVEASRDLYQQTFLKAMEHLILPENAALLSPKQSGEEKAAANWLYTICLNLYRDQYAKEKRWLNVIEPQYAEDNSKPLKIEVISDHGPEPLEIIILEEERAAIEMSLQKLPEHYRIPLVLFYFLDFDLKMISENLGIEIPTVKSRLFRGREKVKNALMAQGFSMDTPTKAKGKEV</sequence>
<dbReference type="CDD" id="cd06171">
    <property type="entry name" value="Sigma70_r4"/>
    <property type="match status" value="1"/>
</dbReference>
<dbReference type="SUPFAM" id="SSF88946">
    <property type="entry name" value="Sigma2 domain of RNA polymerase sigma factors"/>
    <property type="match status" value="1"/>
</dbReference>
<dbReference type="Proteomes" id="UP000199208">
    <property type="component" value="Unassembled WGS sequence"/>
</dbReference>
<dbReference type="OrthoDB" id="9795666at2"/>
<evidence type="ECO:0000256" key="3">
    <source>
        <dbReference type="ARBA" id="ARBA00023082"/>
    </source>
</evidence>
<dbReference type="InterPro" id="IPR014284">
    <property type="entry name" value="RNA_pol_sigma-70_dom"/>
</dbReference>
<dbReference type="Pfam" id="PF08281">
    <property type="entry name" value="Sigma70_r4_2"/>
    <property type="match status" value="1"/>
</dbReference>
<organism evidence="6 7">
    <name type="scientific">Acidaminobacter hydrogenoformans DSM 2784</name>
    <dbReference type="NCBI Taxonomy" id="1120920"/>
    <lineage>
        <taxon>Bacteria</taxon>
        <taxon>Bacillati</taxon>
        <taxon>Bacillota</taxon>
        <taxon>Clostridia</taxon>
        <taxon>Peptostreptococcales</taxon>
        <taxon>Acidaminobacteraceae</taxon>
        <taxon>Acidaminobacter</taxon>
    </lineage>
</organism>
<dbReference type="InterPro" id="IPR039425">
    <property type="entry name" value="RNA_pol_sigma-70-like"/>
</dbReference>
<gene>
    <name evidence="6" type="ORF">SAMN03080599_01215</name>
</gene>
<dbReference type="GO" id="GO:0003677">
    <property type="term" value="F:DNA binding"/>
    <property type="evidence" value="ECO:0007669"/>
    <property type="project" value="InterPro"/>
</dbReference>
<evidence type="ECO:0000313" key="7">
    <source>
        <dbReference type="Proteomes" id="UP000199208"/>
    </source>
</evidence>
<dbReference type="InterPro" id="IPR036388">
    <property type="entry name" value="WH-like_DNA-bd_sf"/>
</dbReference>
<dbReference type="PANTHER" id="PTHR43133:SF51">
    <property type="entry name" value="RNA POLYMERASE SIGMA FACTOR"/>
    <property type="match status" value="1"/>
</dbReference>
<dbReference type="Gene3D" id="1.10.10.10">
    <property type="entry name" value="Winged helix-like DNA-binding domain superfamily/Winged helix DNA-binding domain"/>
    <property type="match status" value="1"/>
</dbReference>
<evidence type="ECO:0000256" key="2">
    <source>
        <dbReference type="ARBA" id="ARBA00023015"/>
    </source>
</evidence>
<keyword evidence="2" id="KW-0805">Transcription regulation</keyword>
<comment type="similarity">
    <text evidence="1">Belongs to the sigma-70 factor family. ECF subfamily.</text>
</comment>
<keyword evidence="4" id="KW-0804">Transcription</keyword>
<evidence type="ECO:0000313" key="6">
    <source>
        <dbReference type="EMBL" id="SCZ78336.1"/>
    </source>
</evidence>